<organism evidence="9 10">
    <name type="scientific">Plutella xylostella</name>
    <name type="common">Diamondback moth</name>
    <name type="synonym">Plutella maculipennis</name>
    <dbReference type="NCBI Taxonomy" id="51655"/>
    <lineage>
        <taxon>Eukaryota</taxon>
        <taxon>Metazoa</taxon>
        <taxon>Ecdysozoa</taxon>
        <taxon>Arthropoda</taxon>
        <taxon>Hexapoda</taxon>
        <taxon>Insecta</taxon>
        <taxon>Pterygota</taxon>
        <taxon>Neoptera</taxon>
        <taxon>Endopterygota</taxon>
        <taxon>Lepidoptera</taxon>
        <taxon>Glossata</taxon>
        <taxon>Ditrysia</taxon>
        <taxon>Yponomeutoidea</taxon>
        <taxon>Plutellidae</taxon>
        <taxon>Plutella</taxon>
    </lineage>
</organism>
<evidence type="ECO:0000256" key="3">
    <source>
        <dbReference type="ARBA" id="ARBA00022692"/>
    </source>
</evidence>
<accession>A0ABQ7QQT1</accession>
<keyword evidence="5 7" id="KW-0472">Membrane</keyword>
<evidence type="ECO:0000256" key="7">
    <source>
        <dbReference type="SAM" id="Phobius"/>
    </source>
</evidence>
<dbReference type="PANTHER" id="PTHR28646:SF1">
    <property type="entry name" value="TRANSMEMBRANE PROTEIN 201"/>
    <property type="match status" value="1"/>
</dbReference>
<feature type="transmembrane region" description="Helical" evidence="7">
    <location>
        <begin position="6"/>
        <end position="27"/>
    </location>
</feature>
<keyword evidence="3 7" id="KW-0812">Transmembrane</keyword>
<dbReference type="Proteomes" id="UP000823941">
    <property type="component" value="Chromosome 10"/>
</dbReference>
<evidence type="ECO:0000256" key="4">
    <source>
        <dbReference type="ARBA" id="ARBA00022989"/>
    </source>
</evidence>
<evidence type="ECO:0000256" key="2">
    <source>
        <dbReference type="ARBA" id="ARBA00007600"/>
    </source>
</evidence>
<evidence type="ECO:0000256" key="6">
    <source>
        <dbReference type="ARBA" id="ARBA00023242"/>
    </source>
</evidence>
<evidence type="ECO:0000256" key="5">
    <source>
        <dbReference type="ARBA" id="ARBA00023136"/>
    </source>
</evidence>
<name>A0ABQ7QQT1_PLUXY</name>
<dbReference type="InterPro" id="IPR040041">
    <property type="entry name" value="TMEM201"/>
</dbReference>
<evidence type="ECO:0000313" key="9">
    <source>
        <dbReference type="EMBL" id="KAG7307418.1"/>
    </source>
</evidence>
<dbReference type="PANTHER" id="PTHR28646">
    <property type="entry name" value="TRANSMEMBRANE PROTEIN 201"/>
    <property type="match status" value="1"/>
</dbReference>
<keyword evidence="10" id="KW-1185">Reference proteome</keyword>
<reference evidence="9 10" key="1">
    <citation type="submission" date="2021-06" db="EMBL/GenBank/DDBJ databases">
        <title>A haploid diamondback moth (Plutella xylostella L.) genome assembly resolves 31 chromosomes and identifies a diamide resistance mutation.</title>
        <authorList>
            <person name="Ward C.M."/>
            <person name="Perry K.D."/>
            <person name="Baker G."/>
            <person name="Powis K."/>
            <person name="Heckel D.G."/>
            <person name="Baxter S.W."/>
        </authorList>
    </citation>
    <scope>NUCLEOTIDE SEQUENCE [LARGE SCALE GENOMIC DNA]</scope>
    <source>
        <strain evidence="9 10">LV</strain>
        <tissue evidence="9">Single pupa</tissue>
    </source>
</reference>
<keyword evidence="4 7" id="KW-1133">Transmembrane helix</keyword>
<evidence type="ECO:0000256" key="1">
    <source>
        <dbReference type="ARBA" id="ARBA00004473"/>
    </source>
</evidence>
<evidence type="ECO:0000259" key="8">
    <source>
        <dbReference type="Pfam" id="PF09779"/>
    </source>
</evidence>
<dbReference type="EMBL" id="JAHIBW010000010">
    <property type="protein sequence ID" value="KAG7307418.1"/>
    <property type="molecule type" value="Genomic_DNA"/>
</dbReference>
<sequence length="135" mass="16096">MEFIHQLKIVLITIIAVLCSILLFNLIRKLRSVLPWRVNCWFCNHNQWVKYPETNCWTCPKCEQYNGFTKDGDYNKQLFNHNDHNSKIPKVFRKSPPKNGLCKMCNINQQLKVAQLANFVPMNERNYDNEIDSYR</sequence>
<keyword evidence="6" id="KW-0539">Nucleus</keyword>
<evidence type="ECO:0000313" key="10">
    <source>
        <dbReference type="Proteomes" id="UP000823941"/>
    </source>
</evidence>
<comment type="similarity">
    <text evidence="2">Belongs to the TMEM201 family.</text>
</comment>
<gene>
    <name evidence="9" type="ORF">JYU34_007607</name>
</gene>
<comment type="caution">
    <text evidence="9">The sequence shown here is derived from an EMBL/GenBank/DDBJ whole genome shotgun (WGS) entry which is preliminary data.</text>
</comment>
<proteinExistence type="inferred from homology"/>
<feature type="domain" description="Ima1 N-terminal" evidence="8">
    <location>
        <begin position="38"/>
        <end position="134"/>
    </location>
</feature>
<dbReference type="InterPro" id="IPR018617">
    <property type="entry name" value="Ima1_N"/>
</dbReference>
<protein>
    <recommendedName>
        <fullName evidence="8">Ima1 N-terminal domain-containing protein</fullName>
    </recommendedName>
</protein>
<dbReference type="Pfam" id="PF09779">
    <property type="entry name" value="Ima1_N"/>
    <property type="match status" value="1"/>
</dbReference>
<comment type="subcellular location">
    <subcellularLocation>
        <location evidence="1">Nucleus inner membrane</location>
        <topology evidence="1">Multi-pass membrane protein</topology>
    </subcellularLocation>
</comment>